<accession>A0A0D7BDP8</accession>
<feature type="domain" description="F-box" evidence="1">
    <location>
        <begin position="93"/>
        <end position="155"/>
    </location>
</feature>
<sequence length="535" mass="60716">MGKNVEQCPLCAFRFFTDYEAPRAQPTHVANADILTPEEDNASRKSVAMLLERKSTVDAAIARAEAQITRMKATSARLEDEIYTLRAAYHPVRSLPDDVLYSIFDWCNPGLAADQTARTHFSSLDPSWTPWRLSTVSRRWRALAQGYPRLWTTVYANVTLRYAAVPRARVIDRLREYLKRSRDASLTVWLAGALNPEDIIPLIRDVACRIRLLETEVASTVLAGLEGASFDRLEHLRVDFERQFEDSANVAPDSDLVIRAFKDAPRLINFEHNDGDCRIPIDIPWTQLENTSLWYCPFPGLTAAPLKNLRVLRIVTELTGTVHWEDPGLRVELPFLDTIHIYLSSFLSIGSIFRHMNAPSLRHLALAAPSDDVPEMDWLAQVPESITDLTVACARMEGMAPEAIMGLLQRARRVQNIYIGLNEDVLDGVLALFRASQPSELLPELRTLRTNAAKKSMHFVQQLVQWKMSGSERLRSVVLHQGGESTEDWNAEQASGQFTASTQELDADLEVRFEENEIIEQPDVFQTRLQRNRYY</sequence>
<evidence type="ECO:0000313" key="3">
    <source>
        <dbReference type="Proteomes" id="UP000054007"/>
    </source>
</evidence>
<dbReference type="Gene3D" id="1.20.1280.50">
    <property type="match status" value="1"/>
</dbReference>
<keyword evidence="3" id="KW-1185">Reference proteome</keyword>
<dbReference type="AlphaFoldDB" id="A0A0D7BDP8"/>
<organism evidence="2 3">
    <name type="scientific">Cylindrobasidium torrendii FP15055 ss-10</name>
    <dbReference type="NCBI Taxonomy" id="1314674"/>
    <lineage>
        <taxon>Eukaryota</taxon>
        <taxon>Fungi</taxon>
        <taxon>Dikarya</taxon>
        <taxon>Basidiomycota</taxon>
        <taxon>Agaricomycotina</taxon>
        <taxon>Agaricomycetes</taxon>
        <taxon>Agaricomycetidae</taxon>
        <taxon>Agaricales</taxon>
        <taxon>Marasmiineae</taxon>
        <taxon>Physalacriaceae</taxon>
        <taxon>Cylindrobasidium</taxon>
    </lineage>
</organism>
<dbReference type="Proteomes" id="UP000054007">
    <property type="component" value="Unassembled WGS sequence"/>
</dbReference>
<evidence type="ECO:0000313" key="2">
    <source>
        <dbReference type="EMBL" id="KIY68269.1"/>
    </source>
</evidence>
<dbReference type="EMBL" id="KN880506">
    <property type="protein sequence ID" value="KIY68269.1"/>
    <property type="molecule type" value="Genomic_DNA"/>
</dbReference>
<proteinExistence type="predicted"/>
<name>A0A0D7BDP8_9AGAR</name>
<gene>
    <name evidence="2" type="ORF">CYLTODRAFT_421774</name>
</gene>
<dbReference type="OrthoDB" id="2850235at2759"/>
<reference evidence="2 3" key="1">
    <citation type="journal article" date="2015" name="Fungal Genet. Biol.">
        <title>Evolution of novel wood decay mechanisms in Agaricales revealed by the genome sequences of Fistulina hepatica and Cylindrobasidium torrendii.</title>
        <authorList>
            <person name="Floudas D."/>
            <person name="Held B.W."/>
            <person name="Riley R."/>
            <person name="Nagy L.G."/>
            <person name="Koehler G."/>
            <person name="Ransdell A.S."/>
            <person name="Younus H."/>
            <person name="Chow J."/>
            <person name="Chiniquy J."/>
            <person name="Lipzen A."/>
            <person name="Tritt A."/>
            <person name="Sun H."/>
            <person name="Haridas S."/>
            <person name="LaButti K."/>
            <person name="Ohm R.A."/>
            <person name="Kues U."/>
            <person name="Blanchette R.A."/>
            <person name="Grigoriev I.V."/>
            <person name="Minto R.E."/>
            <person name="Hibbett D.S."/>
        </authorList>
    </citation>
    <scope>NUCLEOTIDE SEQUENCE [LARGE SCALE GENOMIC DNA]</scope>
    <source>
        <strain evidence="2 3">FP15055 ss-10</strain>
    </source>
</reference>
<evidence type="ECO:0000259" key="1">
    <source>
        <dbReference type="Pfam" id="PF12937"/>
    </source>
</evidence>
<dbReference type="Pfam" id="PF12937">
    <property type="entry name" value="F-box-like"/>
    <property type="match status" value="1"/>
</dbReference>
<protein>
    <recommendedName>
        <fullName evidence="1">F-box domain-containing protein</fullName>
    </recommendedName>
</protein>
<dbReference type="InterPro" id="IPR001810">
    <property type="entry name" value="F-box_dom"/>
</dbReference>